<dbReference type="PANTHER" id="PTHR43313:SF1">
    <property type="entry name" value="3BETA-HYDROXYSTEROID DEHYDROGENASE DHS-16"/>
    <property type="match status" value="1"/>
</dbReference>
<dbReference type="OrthoDB" id="5308060at2759"/>
<reference evidence="2" key="3">
    <citation type="submission" date="2025-08" db="UniProtKB">
        <authorList>
            <consortium name="RefSeq"/>
        </authorList>
    </citation>
    <scope>IDENTIFICATION</scope>
    <source>
        <strain evidence="2">CBS 342.82</strain>
    </source>
</reference>
<keyword evidence="1" id="KW-1185">Reference proteome</keyword>
<gene>
    <name evidence="2" type="ORF">K489DRAFT_305220</name>
</gene>
<dbReference type="Proteomes" id="UP000504637">
    <property type="component" value="Unplaced"/>
</dbReference>
<dbReference type="Gene3D" id="3.40.50.720">
    <property type="entry name" value="NAD(P)-binding Rossmann-like Domain"/>
    <property type="match status" value="1"/>
</dbReference>
<evidence type="ECO:0000313" key="1">
    <source>
        <dbReference type="Proteomes" id="UP000504637"/>
    </source>
</evidence>
<reference evidence="2" key="1">
    <citation type="submission" date="2020-01" db="EMBL/GenBank/DDBJ databases">
        <authorList>
            <consortium name="DOE Joint Genome Institute"/>
            <person name="Haridas S."/>
            <person name="Albert R."/>
            <person name="Binder M."/>
            <person name="Bloem J."/>
            <person name="Labutti K."/>
            <person name="Salamov A."/>
            <person name="Andreopoulos B."/>
            <person name="Baker S.E."/>
            <person name="Barry K."/>
            <person name="Bills G."/>
            <person name="Bluhm B.H."/>
            <person name="Cannon C."/>
            <person name="Castanera R."/>
            <person name="Culley D.E."/>
            <person name="Daum C."/>
            <person name="Ezra D."/>
            <person name="Gonzalez J.B."/>
            <person name="Henrissat B."/>
            <person name="Kuo A."/>
            <person name="Liang C."/>
            <person name="Lipzen A."/>
            <person name="Lutzoni F."/>
            <person name="Magnuson J."/>
            <person name="Mondo S."/>
            <person name="Nolan M."/>
            <person name="Ohm R."/>
            <person name="Pangilinan J."/>
            <person name="Park H.-J."/>
            <person name="Ramirez L."/>
            <person name="Alfaro M."/>
            <person name="Sun H."/>
            <person name="Tritt A."/>
            <person name="Yoshinaga Y."/>
            <person name="Zwiers L.-H."/>
            <person name="Turgeon B.G."/>
            <person name="Goodwin S.B."/>
            <person name="Spatafora J.W."/>
            <person name="Crous P.W."/>
            <person name="Grigoriev I.V."/>
        </authorList>
    </citation>
    <scope>NUCLEOTIDE SEQUENCE</scope>
    <source>
        <strain evidence="2">CBS 342.82</strain>
    </source>
</reference>
<dbReference type="AlphaFoldDB" id="A0A6J3LVC3"/>
<dbReference type="Pfam" id="PF08643">
    <property type="entry name" value="DUF1776"/>
    <property type="match status" value="2"/>
</dbReference>
<dbReference type="GeneID" id="54358331"/>
<dbReference type="SUPFAM" id="SSF51735">
    <property type="entry name" value="NAD(P)-binding Rossmann-fold domains"/>
    <property type="match status" value="1"/>
</dbReference>
<proteinExistence type="predicted"/>
<evidence type="ECO:0000313" key="2">
    <source>
        <dbReference type="RefSeq" id="XP_033456654.1"/>
    </source>
</evidence>
<dbReference type="InterPro" id="IPR036291">
    <property type="entry name" value="NAD(P)-bd_dom_sf"/>
</dbReference>
<accession>A0A6J3LVC3</accession>
<organism evidence="2">
    <name type="scientific">Dissoconium aciculare CBS 342.82</name>
    <dbReference type="NCBI Taxonomy" id="1314786"/>
    <lineage>
        <taxon>Eukaryota</taxon>
        <taxon>Fungi</taxon>
        <taxon>Dikarya</taxon>
        <taxon>Ascomycota</taxon>
        <taxon>Pezizomycotina</taxon>
        <taxon>Dothideomycetes</taxon>
        <taxon>Dothideomycetidae</taxon>
        <taxon>Mycosphaerellales</taxon>
        <taxon>Dissoconiaceae</taxon>
        <taxon>Dissoconium</taxon>
    </lineage>
</organism>
<dbReference type="PANTHER" id="PTHR43313">
    <property type="entry name" value="SHORT-CHAIN DEHYDROGENASE/REDUCTASE FAMILY 9C"/>
    <property type="match status" value="1"/>
</dbReference>
<reference evidence="2" key="2">
    <citation type="submission" date="2020-04" db="EMBL/GenBank/DDBJ databases">
        <authorList>
            <consortium name="NCBI Genome Project"/>
        </authorList>
    </citation>
    <scope>NUCLEOTIDE SEQUENCE</scope>
    <source>
        <strain evidence="2">CBS 342.82</strain>
    </source>
</reference>
<sequence length="315" mass="34724">MSKNRALSAAIVAFLVTGSVSIVVYSQTRGVFGKKRKRRARKSQSGARTDVVVIAGAVANPLTSAVYLELERRGFIVYVVAHSSDDERYIRSQSRADLIPLSLDLNDPFTAQNQTIQFQNLLARDHFAYDGAGPHRLHFAGLILVPDTQYPAARIEDITPEEWSDALHAKLLPTISITTHLLPSIQLHHANILLLTPSVTPALRLPTHSIQSTLFSALTGFLASLSTELPLTSSISHFKLGDIDIPSVTARQRRDGTSQPPPRFKPTPLRTLHNSLFDALVAPAPRRVYYVGRGSFTYEIIGKFVPPAWIGWMMG</sequence>
<dbReference type="InterPro" id="IPR013952">
    <property type="entry name" value="DUF1776_fun"/>
</dbReference>
<protein>
    <submittedName>
        <fullName evidence="2">DUF1776-domain-containing protein</fullName>
    </submittedName>
</protein>
<name>A0A6J3LVC3_9PEZI</name>
<feature type="non-terminal residue" evidence="2">
    <location>
        <position position="315"/>
    </location>
</feature>
<dbReference type="RefSeq" id="XP_033456654.1">
    <property type="nucleotide sequence ID" value="XM_033600531.1"/>
</dbReference>